<dbReference type="PANTHER" id="PTHR10344:SF4">
    <property type="entry name" value="UMP-CMP KINASE 2, MITOCHONDRIAL"/>
    <property type="match status" value="1"/>
</dbReference>
<organism evidence="14 15">
    <name type="scientific">Novosphingobium aureum</name>
    <dbReference type="NCBI Taxonomy" id="2792964"/>
    <lineage>
        <taxon>Bacteria</taxon>
        <taxon>Pseudomonadati</taxon>
        <taxon>Pseudomonadota</taxon>
        <taxon>Alphaproteobacteria</taxon>
        <taxon>Sphingomonadales</taxon>
        <taxon>Sphingomonadaceae</taxon>
        <taxon>Novosphingobium</taxon>
    </lineage>
</organism>
<evidence type="ECO:0000256" key="8">
    <source>
        <dbReference type="ARBA" id="ARBA00022840"/>
    </source>
</evidence>
<keyword evidence="6 12" id="KW-0547">Nucleotide-binding</keyword>
<comment type="catalytic activity">
    <reaction evidence="10 12">
        <text>dTMP + ATP = dTDP + ADP</text>
        <dbReference type="Rhea" id="RHEA:13517"/>
        <dbReference type="ChEBI" id="CHEBI:30616"/>
        <dbReference type="ChEBI" id="CHEBI:58369"/>
        <dbReference type="ChEBI" id="CHEBI:63528"/>
        <dbReference type="ChEBI" id="CHEBI:456216"/>
        <dbReference type="EC" id="2.7.4.9"/>
    </reaction>
</comment>
<evidence type="ECO:0000256" key="10">
    <source>
        <dbReference type="ARBA" id="ARBA00048743"/>
    </source>
</evidence>
<dbReference type="InterPro" id="IPR039430">
    <property type="entry name" value="Thymidylate_kin-like_dom"/>
</dbReference>
<evidence type="ECO:0000256" key="11">
    <source>
        <dbReference type="ARBA" id="ARBA00057735"/>
    </source>
</evidence>
<dbReference type="GO" id="GO:0006235">
    <property type="term" value="P:dTTP biosynthetic process"/>
    <property type="evidence" value="ECO:0007669"/>
    <property type="project" value="UniProtKB-UniRule"/>
</dbReference>
<dbReference type="Pfam" id="PF02223">
    <property type="entry name" value="Thymidylate_kin"/>
    <property type="match status" value="1"/>
</dbReference>
<dbReference type="RefSeq" id="WP_197163401.1">
    <property type="nucleotide sequence ID" value="NZ_JADZGI010000001.1"/>
</dbReference>
<feature type="domain" description="Thymidylate kinase-like" evidence="13">
    <location>
        <begin position="9"/>
        <end position="206"/>
    </location>
</feature>
<keyword evidence="7 12" id="KW-0418">Kinase</keyword>
<dbReference type="GO" id="GO:0005524">
    <property type="term" value="F:ATP binding"/>
    <property type="evidence" value="ECO:0007669"/>
    <property type="project" value="UniProtKB-UniRule"/>
</dbReference>
<evidence type="ECO:0000256" key="5">
    <source>
        <dbReference type="ARBA" id="ARBA00022727"/>
    </source>
</evidence>
<dbReference type="EMBL" id="JADZGI010000001">
    <property type="protein sequence ID" value="MBH0113283.1"/>
    <property type="molecule type" value="Genomic_DNA"/>
</dbReference>
<sequence>MTQGRFIALEGGEGAGKSTQARLLAEALRTRGLEVVVTREPGGTGGAEAIRSLLLEGCAGADGEKVGWMPRAEALLFAAARSDHVERLIRPALARGAWVVCDRFLDSSRAYQGGGGGLSDADIRTLHAIGSEGLLPDLTVLVEVAPEEAARRLALRDVDGTDLIGSRDAAYHARVATAFARFAEEAPERFARIDGNAGPEETHARIMAALDDLPSRMEP</sequence>
<reference evidence="14" key="1">
    <citation type="submission" date="2020-11" db="EMBL/GenBank/DDBJ databases">
        <title>Novosphingobium aureum sp. nov., a marine bacterium isolated from sediment of a salt flat.</title>
        <authorList>
            <person name="Yoo Y."/>
            <person name="Kim J.-J."/>
        </authorList>
    </citation>
    <scope>NUCLEOTIDE SEQUENCE</scope>
    <source>
        <strain evidence="14">YJ-S2-02</strain>
    </source>
</reference>
<comment type="similarity">
    <text evidence="1 12">Belongs to the thymidylate kinase family.</text>
</comment>
<evidence type="ECO:0000259" key="13">
    <source>
        <dbReference type="Pfam" id="PF02223"/>
    </source>
</evidence>
<dbReference type="InterPro" id="IPR027417">
    <property type="entry name" value="P-loop_NTPase"/>
</dbReference>
<dbReference type="HAMAP" id="MF_00165">
    <property type="entry name" value="Thymidylate_kinase"/>
    <property type="match status" value="1"/>
</dbReference>
<feature type="binding site" evidence="12">
    <location>
        <begin position="11"/>
        <end position="18"/>
    </location>
    <ligand>
        <name>ATP</name>
        <dbReference type="ChEBI" id="CHEBI:30616"/>
    </ligand>
</feature>
<comment type="function">
    <text evidence="11 12">Phosphorylation of dTMP to form dTDP in both de novo and salvage pathways of dTTP synthesis.</text>
</comment>
<evidence type="ECO:0000256" key="2">
    <source>
        <dbReference type="ARBA" id="ARBA00012980"/>
    </source>
</evidence>
<dbReference type="GO" id="GO:0004798">
    <property type="term" value="F:dTMP kinase activity"/>
    <property type="evidence" value="ECO:0007669"/>
    <property type="project" value="UniProtKB-UniRule"/>
</dbReference>
<dbReference type="NCBIfam" id="TIGR00041">
    <property type="entry name" value="DTMP_kinase"/>
    <property type="match status" value="1"/>
</dbReference>
<accession>A0A931HD43</accession>
<evidence type="ECO:0000256" key="9">
    <source>
        <dbReference type="ARBA" id="ARBA00029962"/>
    </source>
</evidence>
<dbReference type="InterPro" id="IPR018095">
    <property type="entry name" value="Thymidylate_kin_CS"/>
</dbReference>
<evidence type="ECO:0000256" key="4">
    <source>
        <dbReference type="ARBA" id="ARBA00022679"/>
    </source>
</evidence>
<evidence type="ECO:0000313" key="15">
    <source>
        <dbReference type="Proteomes" id="UP000617634"/>
    </source>
</evidence>
<evidence type="ECO:0000256" key="3">
    <source>
        <dbReference type="ARBA" id="ARBA00017144"/>
    </source>
</evidence>
<dbReference type="GO" id="GO:0006233">
    <property type="term" value="P:dTDP biosynthetic process"/>
    <property type="evidence" value="ECO:0007669"/>
    <property type="project" value="InterPro"/>
</dbReference>
<name>A0A931HD43_9SPHN</name>
<keyword evidence="15" id="KW-1185">Reference proteome</keyword>
<dbReference type="GO" id="GO:0006227">
    <property type="term" value="P:dUDP biosynthetic process"/>
    <property type="evidence" value="ECO:0007669"/>
    <property type="project" value="TreeGrafter"/>
</dbReference>
<evidence type="ECO:0000256" key="12">
    <source>
        <dbReference type="HAMAP-Rule" id="MF_00165"/>
    </source>
</evidence>
<dbReference type="GO" id="GO:0005829">
    <property type="term" value="C:cytosol"/>
    <property type="evidence" value="ECO:0007669"/>
    <property type="project" value="TreeGrafter"/>
</dbReference>
<evidence type="ECO:0000313" key="14">
    <source>
        <dbReference type="EMBL" id="MBH0113283.1"/>
    </source>
</evidence>
<dbReference type="PROSITE" id="PS01331">
    <property type="entry name" value="THYMIDYLATE_KINASE"/>
    <property type="match status" value="1"/>
</dbReference>
<comment type="caution">
    <text evidence="14">The sequence shown here is derived from an EMBL/GenBank/DDBJ whole genome shotgun (WGS) entry which is preliminary data.</text>
</comment>
<dbReference type="InterPro" id="IPR018094">
    <property type="entry name" value="Thymidylate_kinase"/>
</dbReference>
<keyword evidence="5 12" id="KW-0545">Nucleotide biosynthesis</keyword>
<keyword evidence="8 12" id="KW-0067">ATP-binding</keyword>
<dbReference type="Gene3D" id="3.40.50.300">
    <property type="entry name" value="P-loop containing nucleotide triphosphate hydrolases"/>
    <property type="match status" value="1"/>
</dbReference>
<dbReference type="Proteomes" id="UP000617634">
    <property type="component" value="Unassembled WGS sequence"/>
</dbReference>
<gene>
    <name evidence="12 14" type="primary">tmk</name>
    <name evidence="14" type="ORF">I5E68_10030</name>
</gene>
<proteinExistence type="inferred from homology"/>
<dbReference type="FunFam" id="3.40.50.300:FF:000225">
    <property type="entry name" value="Thymidylate kinase"/>
    <property type="match status" value="1"/>
</dbReference>
<evidence type="ECO:0000256" key="6">
    <source>
        <dbReference type="ARBA" id="ARBA00022741"/>
    </source>
</evidence>
<evidence type="ECO:0000256" key="1">
    <source>
        <dbReference type="ARBA" id="ARBA00009776"/>
    </source>
</evidence>
<dbReference type="AlphaFoldDB" id="A0A931HD43"/>
<evidence type="ECO:0000256" key="7">
    <source>
        <dbReference type="ARBA" id="ARBA00022777"/>
    </source>
</evidence>
<dbReference type="CDD" id="cd01672">
    <property type="entry name" value="TMPK"/>
    <property type="match status" value="1"/>
</dbReference>
<dbReference type="PANTHER" id="PTHR10344">
    <property type="entry name" value="THYMIDYLATE KINASE"/>
    <property type="match status" value="1"/>
</dbReference>
<dbReference type="SUPFAM" id="SSF52540">
    <property type="entry name" value="P-loop containing nucleoside triphosphate hydrolases"/>
    <property type="match status" value="1"/>
</dbReference>
<protein>
    <recommendedName>
        <fullName evidence="3 12">Thymidylate kinase</fullName>
        <ecNumber evidence="2 12">2.7.4.9</ecNumber>
    </recommendedName>
    <alternativeName>
        <fullName evidence="9 12">dTMP kinase</fullName>
    </alternativeName>
</protein>
<keyword evidence="4 12" id="KW-0808">Transferase</keyword>
<dbReference type="EC" id="2.7.4.9" evidence="2 12"/>